<keyword evidence="3" id="KW-1185">Reference proteome</keyword>
<proteinExistence type="predicted"/>
<evidence type="ECO:0000256" key="1">
    <source>
        <dbReference type="SAM" id="Coils"/>
    </source>
</evidence>
<dbReference type="Proteomes" id="UP000245627">
    <property type="component" value="Unassembled WGS sequence"/>
</dbReference>
<organism evidence="2 3">
    <name type="scientific">Sphingobacterium corticibacter</name>
    <dbReference type="NCBI Taxonomy" id="2171749"/>
    <lineage>
        <taxon>Bacteria</taxon>
        <taxon>Pseudomonadati</taxon>
        <taxon>Bacteroidota</taxon>
        <taxon>Sphingobacteriia</taxon>
        <taxon>Sphingobacteriales</taxon>
        <taxon>Sphingobacteriaceae</taxon>
        <taxon>Sphingobacterium</taxon>
    </lineage>
</organism>
<name>A0A2T8HGM1_9SPHI</name>
<dbReference type="RefSeq" id="WP_116776547.1">
    <property type="nucleotide sequence ID" value="NZ_QDKG01000005.1"/>
</dbReference>
<dbReference type="AlphaFoldDB" id="A0A2T8HGM1"/>
<sequence>MTPTFQQTLLAQCVTIIEDKINQIETSLQLSQDALVSDTKSSAGDKYETSREMIQQDLDRLQRQLNEAQKDLQTLQSIPSLPTATENRVRLGSLVKTDQGLYFLSVGIGKVTCEEQTVFVVSLQSPIGQLLLGKTIGEEFSFQQKTQSIVDIQ</sequence>
<comment type="caution">
    <text evidence="2">The sequence shown here is derived from an EMBL/GenBank/DDBJ whole genome shotgun (WGS) entry which is preliminary data.</text>
</comment>
<reference evidence="2 3" key="1">
    <citation type="submission" date="2018-04" db="EMBL/GenBank/DDBJ databases">
        <title>Sphingobacterium cortibacter sp. nov.</title>
        <authorList>
            <person name="Li Y."/>
        </authorList>
    </citation>
    <scope>NUCLEOTIDE SEQUENCE [LARGE SCALE GENOMIC DNA]</scope>
    <source>
        <strain evidence="2 3">2c-3</strain>
    </source>
</reference>
<keyword evidence="1" id="KW-0175">Coiled coil</keyword>
<accession>A0A2T8HGM1</accession>
<gene>
    <name evidence="2" type="ORF">DC487_13775</name>
</gene>
<dbReference type="EMBL" id="QDKG01000005">
    <property type="protein sequence ID" value="PVH24599.1"/>
    <property type="molecule type" value="Genomic_DNA"/>
</dbReference>
<dbReference type="SUPFAM" id="SSF54534">
    <property type="entry name" value="FKBP-like"/>
    <property type="match status" value="1"/>
</dbReference>
<evidence type="ECO:0000313" key="3">
    <source>
        <dbReference type="Proteomes" id="UP000245627"/>
    </source>
</evidence>
<evidence type="ECO:0000313" key="2">
    <source>
        <dbReference type="EMBL" id="PVH24599.1"/>
    </source>
</evidence>
<protein>
    <submittedName>
        <fullName evidence="2">3-oxoacyl-ACP synthase</fullName>
    </submittedName>
</protein>
<dbReference type="OrthoDB" id="667380at2"/>
<feature type="coiled-coil region" evidence="1">
    <location>
        <begin position="44"/>
        <end position="78"/>
    </location>
</feature>